<protein>
    <recommendedName>
        <fullName evidence="4">Zinc finger PHD-type domain-containing protein</fullName>
    </recommendedName>
</protein>
<dbReference type="SUPFAM" id="SSF57903">
    <property type="entry name" value="FYVE/PHD zinc finger"/>
    <property type="match status" value="1"/>
</dbReference>
<organism evidence="5 6">
    <name type="scientific">Amborella trichopoda</name>
    <dbReference type="NCBI Taxonomy" id="13333"/>
    <lineage>
        <taxon>Eukaryota</taxon>
        <taxon>Viridiplantae</taxon>
        <taxon>Streptophyta</taxon>
        <taxon>Embryophyta</taxon>
        <taxon>Tracheophyta</taxon>
        <taxon>Spermatophyta</taxon>
        <taxon>Magnoliopsida</taxon>
        <taxon>Amborellales</taxon>
        <taxon>Amborellaceae</taxon>
        <taxon>Amborella</taxon>
    </lineage>
</organism>
<dbReference type="HOGENOM" id="CLU_1588676_0_0_1"/>
<dbReference type="InterPro" id="IPR057765">
    <property type="entry name" value="MS1-like_ubiquitin"/>
</dbReference>
<dbReference type="PANTHER" id="PTHR46201">
    <property type="entry name" value="PHD FINGER PROTEIN MALE MEIOCYTE DEATH 1-RELATED"/>
    <property type="match status" value="1"/>
</dbReference>
<evidence type="ECO:0000313" key="6">
    <source>
        <dbReference type="Proteomes" id="UP000017836"/>
    </source>
</evidence>
<dbReference type="STRING" id="13333.W1PYW9"/>
<dbReference type="SMART" id="SM00249">
    <property type="entry name" value="PHD"/>
    <property type="match status" value="1"/>
</dbReference>
<dbReference type="InterPro" id="IPR001965">
    <property type="entry name" value="Znf_PHD"/>
</dbReference>
<name>W1PYW9_AMBTC</name>
<dbReference type="InterPro" id="IPR013083">
    <property type="entry name" value="Znf_RING/FYVE/PHD"/>
</dbReference>
<evidence type="ECO:0000313" key="5">
    <source>
        <dbReference type="EMBL" id="ERN12720.1"/>
    </source>
</evidence>
<dbReference type="PANTHER" id="PTHR46201:SF9">
    <property type="entry name" value="PHD FINGER PROTEIN MALE MEIOCYTE DEATH 1"/>
    <property type="match status" value="1"/>
</dbReference>
<keyword evidence="1" id="KW-0479">Metal-binding</keyword>
<dbReference type="eggNOG" id="KOG1844">
    <property type="taxonomic scope" value="Eukaryota"/>
</dbReference>
<accession>W1PYW9</accession>
<dbReference type="EMBL" id="KI392605">
    <property type="protein sequence ID" value="ERN12720.1"/>
    <property type="molecule type" value="Genomic_DNA"/>
</dbReference>
<keyword evidence="6" id="KW-1185">Reference proteome</keyword>
<feature type="domain" description="Zinc finger PHD-type" evidence="4">
    <location>
        <begin position="113"/>
        <end position="159"/>
    </location>
</feature>
<dbReference type="OMA" id="WRMECEC"/>
<dbReference type="Pfam" id="PF25565">
    <property type="entry name" value="Ubiquitin_At1g33420"/>
    <property type="match status" value="1"/>
</dbReference>
<dbReference type="AlphaFoldDB" id="W1PYW9"/>
<keyword evidence="2" id="KW-0863">Zinc-finger</keyword>
<dbReference type="InterPro" id="IPR011011">
    <property type="entry name" value="Znf_FYVE_PHD"/>
</dbReference>
<dbReference type="Proteomes" id="UP000017836">
    <property type="component" value="Unassembled WGS sequence"/>
</dbReference>
<keyword evidence="3" id="KW-0862">Zinc</keyword>
<proteinExistence type="predicted"/>
<evidence type="ECO:0000256" key="3">
    <source>
        <dbReference type="ARBA" id="ARBA00022833"/>
    </source>
</evidence>
<dbReference type="Gene3D" id="3.30.40.10">
    <property type="entry name" value="Zinc/RING finger domain, C3HC4 (zinc finger)"/>
    <property type="match status" value="1"/>
</dbReference>
<dbReference type="Gramene" id="ERN12720">
    <property type="protein sequence ID" value="ERN12720"/>
    <property type="gene ID" value="AMTR_s00043p00044190"/>
</dbReference>
<sequence>MRFMVSVVAAEEEEGIFSSATTPPELVVLPLHASVGDLRAKAERILCNTYYLMEGFVEQDLIWPQGLEVSEVELLFHVAQLGMGMGVWVRGKRGESGAASLRYEGGAEEWRMECECGARDDDGERMVASDLCEVWQHTWCLGIPDAEEVAHLCFCDRCASALLQPLIV</sequence>
<evidence type="ECO:0000256" key="1">
    <source>
        <dbReference type="ARBA" id="ARBA00022723"/>
    </source>
</evidence>
<gene>
    <name evidence="5" type="ORF">AMTR_s00043p00044190</name>
</gene>
<evidence type="ECO:0000259" key="4">
    <source>
        <dbReference type="SMART" id="SM00249"/>
    </source>
</evidence>
<dbReference type="GO" id="GO:0008270">
    <property type="term" value="F:zinc ion binding"/>
    <property type="evidence" value="ECO:0007669"/>
    <property type="project" value="UniProtKB-KW"/>
</dbReference>
<evidence type="ECO:0000256" key="2">
    <source>
        <dbReference type="ARBA" id="ARBA00022771"/>
    </source>
</evidence>
<reference evidence="6" key="1">
    <citation type="journal article" date="2013" name="Science">
        <title>The Amborella genome and the evolution of flowering plants.</title>
        <authorList>
            <consortium name="Amborella Genome Project"/>
        </authorList>
    </citation>
    <scope>NUCLEOTIDE SEQUENCE [LARGE SCALE GENOMIC DNA]</scope>
</reference>